<evidence type="ECO:0000313" key="4">
    <source>
        <dbReference type="Proteomes" id="UP001261125"/>
    </source>
</evidence>
<dbReference type="PANTHER" id="PTHR18964">
    <property type="entry name" value="ROK (REPRESSOR, ORF, KINASE) FAMILY"/>
    <property type="match status" value="1"/>
</dbReference>
<dbReference type="RefSeq" id="WP_316004961.1">
    <property type="nucleotide sequence ID" value="NZ_JAWDIT010000004.1"/>
</dbReference>
<evidence type="ECO:0000313" key="3">
    <source>
        <dbReference type="EMBL" id="MDU0346397.1"/>
    </source>
</evidence>
<evidence type="ECO:0000256" key="1">
    <source>
        <dbReference type="ARBA" id="ARBA00006479"/>
    </source>
</evidence>
<dbReference type="InterPro" id="IPR000835">
    <property type="entry name" value="HTH_MarR-typ"/>
</dbReference>
<sequence>MRPRDRAAGRRVRAGNMRTGSNLPAVGEYNQTLVLDLIRRSPEGLSRVELSARTGLSAQTLSNVTRRLADDGLIIEAGKVISGPGKPRTLLKLEPRSRFAVGVHLDPVVDTIVVVDMAGEVIAHDEIPGLREVAPGALVTAVAAAVDAIVDRANVPRELVLGVGVAAPGPFDARGGRLLDPPLLPQWHNVNVREDLGAATGLPVIVEKDVTAAMVGEMWFDRSDVLSDAMFLYYGAGVGMGLAVAGAPVRGRTGNAGGIAHVVVDPEGPLCACGSRGCLGVSIEPRVLIAEAGYVGGDPRSDLDRLVRDARDPGHPAAGVLHRAGERIARALVITNNLLDVDEVVLGGPVWERLAGVLADVVAERVASDPASTATLPIIVRRSVVGVDVAAVGAACLMLDGAFAARPARMMIAL</sequence>
<dbReference type="InterPro" id="IPR000600">
    <property type="entry name" value="ROK"/>
</dbReference>
<comment type="similarity">
    <text evidence="1">Belongs to the ROK (NagC/XylR) family.</text>
</comment>
<dbReference type="Gene3D" id="3.30.420.40">
    <property type="match status" value="2"/>
</dbReference>
<accession>A0ABU3SNH9</accession>
<keyword evidence="4" id="KW-1185">Reference proteome</keyword>
<dbReference type="SUPFAM" id="SSF46785">
    <property type="entry name" value="Winged helix' DNA-binding domain"/>
    <property type="match status" value="1"/>
</dbReference>
<proteinExistence type="inferred from homology"/>
<name>A0ABU3SNH9_9MICO</name>
<reference evidence="3 4" key="1">
    <citation type="submission" date="2023-09" db="EMBL/GenBank/DDBJ databases">
        <title>Microbacterium fusihabitans sp. nov., Microbacterium phycihabitans sp. nov., and Microbacterium cervinum sp. nov., isolated from dried seaweeds of beach.</title>
        <authorList>
            <person name="Lee S.D."/>
        </authorList>
    </citation>
    <scope>NUCLEOTIDE SEQUENCE [LARGE SCALE GENOMIC DNA]</scope>
    <source>
        <strain evidence="3 4">KSW2-29</strain>
    </source>
</reference>
<dbReference type="SUPFAM" id="SSF53067">
    <property type="entry name" value="Actin-like ATPase domain"/>
    <property type="match status" value="1"/>
</dbReference>
<dbReference type="InterPro" id="IPR043129">
    <property type="entry name" value="ATPase_NBD"/>
</dbReference>
<dbReference type="Pfam" id="PF12802">
    <property type="entry name" value="MarR_2"/>
    <property type="match status" value="1"/>
</dbReference>
<dbReference type="Pfam" id="PF00480">
    <property type="entry name" value="ROK"/>
    <property type="match status" value="1"/>
</dbReference>
<feature type="domain" description="HTH marR-type" evidence="2">
    <location>
        <begin position="30"/>
        <end position="74"/>
    </location>
</feature>
<dbReference type="InterPro" id="IPR036388">
    <property type="entry name" value="WH-like_DNA-bd_sf"/>
</dbReference>
<dbReference type="InterPro" id="IPR036390">
    <property type="entry name" value="WH_DNA-bd_sf"/>
</dbReference>
<organism evidence="3 4">
    <name type="scientific">Microbacterium phycohabitans</name>
    <dbReference type="NCBI Taxonomy" id="3075993"/>
    <lineage>
        <taxon>Bacteria</taxon>
        <taxon>Bacillati</taxon>
        <taxon>Actinomycetota</taxon>
        <taxon>Actinomycetes</taxon>
        <taxon>Micrococcales</taxon>
        <taxon>Microbacteriaceae</taxon>
        <taxon>Microbacterium</taxon>
    </lineage>
</organism>
<comment type="caution">
    <text evidence="3">The sequence shown here is derived from an EMBL/GenBank/DDBJ whole genome shotgun (WGS) entry which is preliminary data.</text>
</comment>
<gene>
    <name evidence="3" type="ORF">RWH44_11875</name>
</gene>
<dbReference type="EMBL" id="JAWDIT010000004">
    <property type="protein sequence ID" value="MDU0346397.1"/>
    <property type="molecule type" value="Genomic_DNA"/>
</dbReference>
<dbReference type="PANTHER" id="PTHR18964:SF149">
    <property type="entry name" value="BIFUNCTIONAL UDP-N-ACETYLGLUCOSAMINE 2-EPIMERASE_N-ACETYLMANNOSAMINE KINASE"/>
    <property type="match status" value="1"/>
</dbReference>
<dbReference type="Gene3D" id="1.10.10.10">
    <property type="entry name" value="Winged helix-like DNA-binding domain superfamily/Winged helix DNA-binding domain"/>
    <property type="match status" value="1"/>
</dbReference>
<evidence type="ECO:0000259" key="2">
    <source>
        <dbReference type="Pfam" id="PF12802"/>
    </source>
</evidence>
<protein>
    <submittedName>
        <fullName evidence="3">ROK family protein</fullName>
    </submittedName>
</protein>
<dbReference type="Proteomes" id="UP001261125">
    <property type="component" value="Unassembled WGS sequence"/>
</dbReference>